<keyword evidence="1" id="KW-0479">Metal-binding</keyword>
<dbReference type="PROSITE" id="PS50158">
    <property type="entry name" value="ZF_CCHC"/>
    <property type="match status" value="2"/>
</dbReference>
<feature type="domain" description="CCHC-type" evidence="3">
    <location>
        <begin position="222"/>
        <end position="238"/>
    </location>
</feature>
<feature type="compositionally biased region" description="Basic and acidic residues" evidence="2">
    <location>
        <begin position="27"/>
        <end position="69"/>
    </location>
</feature>
<evidence type="ECO:0000313" key="5">
    <source>
        <dbReference type="EnsemblMetazoa" id="LLOJ008796-PA"/>
    </source>
</evidence>
<dbReference type="Gene3D" id="4.10.60.10">
    <property type="entry name" value="Zinc finger, CCHC-type"/>
    <property type="match status" value="2"/>
</dbReference>
<proteinExistence type="predicted"/>
<dbReference type="EnsemblMetazoa" id="LLOJ008796-RA">
    <property type="protein sequence ID" value="LLOJ008796-PA"/>
    <property type="gene ID" value="LLOJ008796"/>
</dbReference>
<dbReference type="Pfam" id="PF00098">
    <property type="entry name" value="zf-CCHC"/>
    <property type="match status" value="2"/>
</dbReference>
<dbReference type="SUPFAM" id="SSF57756">
    <property type="entry name" value="Retrovirus zinc finger-like domains"/>
    <property type="match status" value="2"/>
</dbReference>
<feature type="compositionally biased region" description="Basic and acidic residues" evidence="2">
    <location>
        <begin position="98"/>
        <end position="110"/>
    </location>
</feature>
<dbReference type="PANTHER" id="PTHR46242:SF1">
    <property type="entry name" value="ZINC FINGER CCHC DOMAIN-CONTAINING PROTEIN 9"/>
    <property type="match status" value="1"/>
</dbReference>
<dbReference type="PANTHER" id="PTHR46242">
    <property type="entry name" value="ZINC FINGER CCHC DOMAIN-CONTAINING PROTEIN 9 ZCCHC9"/>
    <property type="match status" value="1"/>
</dbReference>
<dbReference type="EMBL" id="AJWK01029990">
    <property type="status" value="NOT_ANNOTATED_CDS"/>
    <property type="molecule type" value="Genomic_DNA"/>
</dbReference>
<accession>A0A1B0CV11</accession>
<dbReference type="SMART" id="SM00343">
    <property type="entry name" value="ZnF_C2HC"/>
    <property type="match status" value="4"/>
</dbReference>
<evidence type="ECO:0000259" key="3">
    <source>
        <dbReference type="PROSITE" id="PS50158"/>
    </source>
</evidence>
<feature type="compositionally biased region" description="Polar residues" evidence="2">
    <location>
        <begin position="205"/>
        <end position="221"/>
    </location>
</feature>
<dbReference type="GO" id="GO:0003676">
    <property type="term" value="F:nucleic acid binding"/>
    <property type="evidence" value="ECO:0007669"/>
    <property type="project" value="InterPro"/>
</dbReference>
<feature type="compositionally biased region" description="Basic and acidic residues" evidence="2">
    <location>
        <begin position="178"/>
        <end position="187"/>
    </location>
</feature>
<dbReference type="InterPro" id="IPR036875">
    <property type="entry name" value="Znf_CCHC_sf"/>
</dbReference>
<feature type="compositionally biased region" description="Basic and acidic residues" evidence="2">
    <location>
        <begin position="152"/>
        <end position="169"/>
    </location>
</feature>
<dbReference type="EMBL" id="GITU01002641">
    <property type="protein sequence ID" value="MBC1171344.1"/>
    <property type="molecule type" value="Transcribed_RNA"/>
</dbReference>
<feature type="domain" description="CCHC-type" evidence="3">
    <location>
        <begin position="273"/>
        <end position="288"/>
    </location>
</feature>
<keyword evidence="6" id="KW-1185">Reference proteome</keyword>
<sequence>MFGQNKKKFSNKKQFSRGKVFKKKVNRREDEVFRGDEDLSNVDEEKIHEENDDAKRMMKERERNYKKFLIEQGKSAPTTWESFSDDEKDVAASSTESPEEKSLKETPSKEKKGKKRNLHEEENQRINVKKSKTADGGANSLSSSPTNPEEEGSPKETLAKKTENKNSQEKKRKPEKKSKKDSGDKMQKIKAKLKAKYDNDKWGEATTSPQSQEATPGKSTQRCLGCRKMGHLLKDCREFDKKSGDICLKCGSSEHKYRSCPVQRGPKFAFATCFKCKEMGHISKQCPKNSNGIYPDGGSCNQCQGVDHLARDCPKNRHRGGRKRNTKDSKKYFRVNRRKN</sequence>
<keyword evidence="1" id="KW-0863">Zinc-finger</keyword>
<reference evidence="6" key="1">
    <citation type="submission" date="2012-05" db="EMBL/GenBank/DDBJ databases">
        <title>Whole Genome Assembly of Lutzomyia longipalpis.</title>
        <authorList>
            <person name="Richards S."/>
            <person name="Qu C."/>
            <person name="Dillon R."/>
            <person name="Worley K."/>
            <person name="Scherer S."/>
            <person name="Batterton M."/>
            <person name="Taylor A."/>
            <person name="Hawes A."/>
            <person name="Hernandez B."/>
            <person name="Kovar C."/>
            <person name="Mandapat C."/>
            <person name="Pham C."/>
            <person name="Qu C."/>
            <person name="Jing C."/>
            <person name="Bess C."/>
            <person name="Bandaranaike D."/>
            <person name="Ngo D."/>
            <person name="Ongeri F."/>
            <person name="Arias F."/>
            <person name="Lara F."/>
            <person name="Weissenberger G."/>
            <person name="Kamau G."/>
            <person name="Han H."/>
            <person name="Shen H."/>
            <person name="Dinh H."/>
            <person name="Khalil I."/>
            <person name="Jones J."/>
            <person name="Shafer J."/>
            <person name="Jayaseelan J."/>
            <person name="Quiroz J."/>
            <person name="Blankenburg K."/>
            <person name="Nguyen L."/>
            <person name="Jackson L."/>
            <person name="Francisco L."/>
            <person name="Tang L.-Y."/>
            <person name="Pu L.-L."/>
            <person name="Perales L."/>
            <person name="Lorensuhewa L."/>
            <person name="Munidasa M."/>
            <person name="Coyle M."/>
            <person name="Taylor M."/>
            <person name="Puazo M."/>
            <person name="Firestine M."/>
            <person name="Scheel M."/>
            <person name="Javaid M."/>
            <person name="Wang M."/>
            <person name="Li M."/>
            <person name="Tabassum N."/>
            <person name="Saada N."/>
            <person name="Osuji N."/>
            <person name="Aqrawi P."/>
            <person name="Fu Q."/>
            <person name="Thornton R."/>
            <person name="Raj R."/>
            <person name="Goodspeed R."/>
            <person name="Mata R."/>
            <person name="Najjar R."/>
            <person name="Gubbala S."/>
            <person name="Lee S."/>
            <person name="Denson S."/>
            <person name="Patil S."/>
            <person name="Macmil S."/>
            <person name="Qi S."/>
            <person name="Matskevitch T."/>
            <person name="Palculict T."/>
            <person name="Mathew T."/>
            <person name="Vee V."/>
            <person name="Velamala V."/>
            <person name="Korchina V."/>
            <person name="Cai W."/>
            <person name="Liu W."/>
            <person name="Dai W."/>
            <person name="Zou X."/>
            <person name="Zhu Y."/>
            <person name="Zhang Y."/>
            <person name="Wu Y.-Q."/>
            <person name="Xin Y."/>
            <person name="Nazarath L."/>
            <person name="Kovar C."/>
            <person name="Han Y."/>
            <person name="Muzny D."/>
            <person name="Gibbs R."/>
        </authorList>
    </citation>
    <scope>NUCLEOTIDE SEQUENCE [LARGE SCALE GENOMIC DNA]</scope>
    <source>
        <strain evidence="6">Jacobina</strain>
    </source>
</reference>
<organism evidence="5 6">
    <name type="scientific">Lutzomyia longipalpis</name>
    <name type="common">Sand fly</name>
    <dbReference type="NCBI Taxonomy" id="7200"/>
    <lineage>
        <taxon>Eukaryota</taxon>
        <taxon>Metazoa</taxon>
        <taxon>Ecdysozoa</taxon>
        <taxon>Arthropoda</taxon>
        <taxon>Hexapoda</taxon>
        <taxon>Insecta</taxon>
        <taxon>Pterygota</taxon>
        <taxon>Neoptera</taxon>
        <taxon>Endopterygota</taxon>
        <taxon>Diptera</taxon>
        <taxon>Nematocera</taxon>
        <taxon>Psychodoidea</taxon>
        <taxon>Psychodidae</taxon>
        <taxon>Lutzomyia</taxon>
        <taxon>Lutzomyia</taxon>
    </lineage>
</organism>
<dbReference type="InterPro" id="IPR042246">
    <property type="entry name" value="ZCCHC9"/>
</dbReference>
<dbReference type="Proteomes" id="UP000092461">
    <property type="component" value="Unassembled WGS sequence"/>
</dbReference>
<dbReference type="InterPro" id="IPR001878">
    <property type="entry name" value="Znf_CCHC"/>
</dbReference>
<feature type="compositionally biased region" description="Basic residues" evidence="2">
    <location>
        <begin position="1"/>
        <end position="26"/>
    </location>
</feature>
<evidence type="ECO:0000256" key="2">
    <source>
        <dbReference type="SAM" id="MobiDB-lite"/>
    </source>
</evidence>
<name>A0A1B0CV11_LUTLO</name>
<dbReference type="VEuPathDB" id="VectorBase:LLONM1_009910"/>
<dbReference type="AlphaFoldDB" id="A0A1B0CV11"/>
<feature type="compositionally biased region" description="Basic residues" evidence="2">
    <location>
        <begin position="316"/>
        <end position="325"/>
    </location>
</feature>
<feature type="region of interest" description="Disordered" evidence="2">
    <location>
        <begin position="314"/>
        <end position="340"/>
    </location>
</feature>
<dbReference type="GO" id="GO:0008270">
    <property type="term" value="F:zinc ion binding"/>
    <property type="evidence" value="ECO:0007669"/>
    <property type="project" value="UniProtKB-KW"/>
</dbReference>
<reference evidence="4" key="2">
    <citation type="journal article" date="2020" name="BMC">
        <title>Leishmania infection induces a limited differential gene expression in the sand fly midgut.</title>
        <authorList>
            <person name="Coutinho-Abreu I.V."/>
            <person name="Serafim T.D."/>
            <person name="Meneses C."/>
            <person name="Kamhawi S."/>
            <person name="Oliveira F."/>
            <person name="Valenzuela J.G."/>
        </authorList>
    </citation>
    <scope>NUCLEOTIDE SEQUENCE</scope>
    <source>
        <strain evidence="4">Jacobina</strain>
        <tissue evidence="4">Midgut</tissue>
    </source>
</reference>
<protein>
    <submittedName>
        <fullName evidence="4">Putative e3 ubiquitin ligase</fullName>
    </submittedName>
</protein>
<evidence type="ECO:0000313" key="6">
    <source>
        <dbReference type="Proteomes" id="UP000092461"/>
    </source>
</evidence>
<dbReference type="VEuPathDB" id="VectorBase:LLOJ008796"/>
<keyword evidence="1" id="KW-0862">Zinc</keyword>
<evidence type="ECO:0000313" key="4">
    <source>
        <dbReference type="EMBL" id="MBC1171344.1"/>
    </source>
</evidence>
<dbReference type="GO" id="GO:0005730">
    <property type="term" value="C:nucleolus"/>
    <property type="evidence" value="ECO:0007669"/>
    <property type="project" value="TreeGrafter"/>
</dbReference>
<reference evidence="5" key="3">
    <citation type="submission" date="2020-05" db="UniProtKB">
        <authorList>
            <consortium name="EnsemblMetazoa"/>
        </authorList>
    </citation>
    <scope>IDENTIFICATION</scope>
    <source>
        <strain evidence="5">Jacobina</strain>
    </source>
</reference>
<feature type="region of interest" description="Disordered" evidence="2">
    <location>
        <begin position="1"/>
        <end position="221"/>
    </location>
</feature>
<evidence type="ECO:0000256" key="1">
    <source>
        <dbReference type="PROSITE-ProRule" id="PRU00047"/>
    </source>
</evidence>